<dbReference type="Gene3D" id="3.40.630.30">
    <property type="match status" value="1"/>
</dbReference>
<dbReference type="InterPro" id="IPR036514">
    <property type="entry name" value="SGNH_hydro_sf"/>
</dbReference>
<reference evidence="1 2" key="1">
    <citation type="submission" date="2022-04" db="EMBL/GenBank/DDBJ databases">
        <title>Genome sequence of C. roseum typestrain.</title>
        <authorList>
            <person name="Poehlein A."/>
            <person name="Schoch T."/>
            <person name="Duerre P."/>
            <person name="Daniel R."/>
        </authorList>
    </citation>
    <scope>NUCLEOTIDE SEQUENCE [LARGE SCALE GENOMIC DNA]</scope>
    <source>
        <strain evidence="1 2">DSM 7320</strain>
    </source>
</reference>
<dbReference type="InterPro" id="IPR000182">
    <property type="entry name" value="GNAT_dom"/>
</dbReference>
<dbReference type="NCBIfam" id="TIGR01681">
    <property type="entry name" value="HAD-SF-IIIC"/>
    <property type="match status" value="1"/>
</dbReference>
<dbReference type="InterPro" id="IPR016181">
    <property type="entry name" value="Acyl_CoA_acyltransferase"/>
</dbReference>
<gene>
    <name evidence="1" type="ORF">CROST_020310</name>
</gene>
<dbReference type="GO" id="GO:0016747">
    <property type="term" value="F:acyltransferase activity, transferring groups other than amino-acyl groups"/>
    <property type="evidence" value="ECO:0007669"/>
    <property type="project" value="InterPro"/>
</dbReference>
<keyword evidence="2" id="KW-1185">Reference proteome</keyword>
<dbReference type="Gene3D" id="3.40.50.1000">
    <property type="entry name" value="HAD superfamily/HAD-like"/>
    <property type="match status" value="1"/>
</dbReference>
<dbReference type="KEGG" id="crw:CROST_020310"/>
<dbReference type="AlphaFoldDB" id="A0A1S8L954"/>
<dbReference type="InterPro" id="IPR036412">
    <property type="entry name" value="HAD-like_sf"/>
</dbReference>
<proteinExistence type="predicted"/>
<dbReference type="SUPFAM" id="SSF56784">
    <property type="entry name" value="HAD-like"/>
    <property type="match status" value="1"/>
</dbReference>
<dbReference type="RefSeq" id="WP_077835005.1">
    <property type="nucleotide sequence ID" value="NZ_CP096983.1"/>
</dbReference>
<evidence type="ECO:0000313" key="2">
    <source>
        <dbReference type="Proteomes" id="UP000190951"/>
    </source>
</evidence>
<sequence>MTTAEYIKEYKKLKNNVYNKNIKIAYLPSSTLRGVKETLGVMCDSIGVKSEIYVSEYNQYTQQILDSSSELYKIKPDMVIIAIDLETVLGDDYFRSFTMEDFQRQKLKDKILKEVKNFVNIIRTSLNCSIILHNFEVPYYSPMGILESKQEFGFLEMVEEINHNLRKEFKAVDRVYVFDYDKFLSKLGKNSERDYKMYYLGDMKLDMKYVPDLCIEYMNYIKPTLSIIKKCLVLDLDDTLWGGVVGEDGIEGIKLGPTGQGKPFYEFQKFIKLLFEKGVILAVNSKNNYEDAIEVIRNHPYMLLGEENFADLEINWNDKASNIRTIAKKLNIGTDSIVFLDDDKLNCEIVKESLKEVKVVNMPKDPALYLKTIIDISSEFNVLYLTDEDRKKGLMYAENRKRQELKEEIQSIDEYLKALNMCVEIKVDDEFNIARIAQLTQKTNQFNMTTKRYFEEDIKKFMLEDNYSVLAIAVKDKFGDNGIAGVCIIKKENDVWYIDTLLLSCRVMGRKIEYAIMNYIEKSAYKKSVKTIKAVYIPTKKNIPVKSLYEDMGFKCVKEEEKIKFYEKSTENAVKKPEFIDIV</sequence>
<dbReference type="Pfam" id="PF21211">
    <property type="entry name" value="FkbH_N"/>
    <property type="match status" value="1"/>
</dbReference>
<accession>A0A1S8L954</accession>
<dbReference type="STRING" id="84029.CROST_16380"/>
<dbReference type="PROSITE" id="PS51186">
    <property type="entry name" value="GNAT"/>
    <property type="match status" value="1"/>
</dbReference>
<dbReference type="InterPro" id="IPR010037">
    <property type="entry name" value="FkbH_domain"/>
</dbReference>
<dbReference type="InterPro" id="IPR023214">
    <property type="entry name" value="HAD_sf"/>
</dbReference>
<dbReference type="InterPro" id="IPR010033">
    <property type="entry name" value="HAD_SF_ppase_IIIC"/>
</dbReference>
<dbReference type="EMBL" id="CP096983">
    <property type="protein sequence ID" value="URZ11314.1"/>
    <property type="molecule type" value="Genomic_DNA"/>
</dbReference>
<organism evidence="1 2">
    <name type="scientific">Clostridium felsineum</name>
    <dbReference type="NCBI Taxonomy" id="36839"/>
    <lineage>
        <taxon>Bacteria</taxon>
        <taxon>Bacillati</taxon>
        <taxon>Bacillota</taxon>
        <taxon>Clostridia</taxon>
        <taxon>Eubacteriales</taxon>
        <taxon>Clostridiaceae</taxon>
        <taxon>Clostridium</taxon>
    </lineage>
</organism>
<dbReference type="Proteomes" id="UP000190951">
    <property type="component" value="Chromosome"/>
</dbReference>
<dbReference type="InterPro" id="IPR049369">
    <property type="entry name" value="BF1531-like_N"/>
</dbReference>
<dbReference type="Gene3D" id="3.40.50.1110">
    <property type="entry name" value="SGNH hydrolase"/>
    <property type="match status" value="1"/>
</dbReference>
<name>A0A1S8L954_9CLOT</name>
<protein>
    <submittedName>
        <fullName evidence="1">Uncharacterized protein</fullName>
    </submittedName>
</protein>
<dbReference type="NCBIfam" id="TIGR01686">
    <property type="entry name" value="FkbH"/>
    <property type="match status" value="1"/>
</dbReference>
<dbReference type="SUPFAM" id="SSF55729">
    <property type="entry name" value="Acyl-CoA N-acyltransferases (Nat)"/>
    <property type="match status" value="1"/>
</dbReference>
<evidence type="ECO:0000313" key="1">
    <source>
        <dbReference type="EMBL" id="URZ11314.1"/>
    </source>
</evidence>